<dbReference type="EMBL" id="MN739334">
    <property type="protein sequence ID" value="QHS99043.1"/>
    <property type="molecule type" value="Genomic_DNA"/>
</dbReference>
<sequence>MNNNQLQCDNPNIIEDDVLCRLNNYTDSHPNIVSMWKEYIKLKHINYMKSIVDCDEMLRTLESNRDVSVETIALLYALFD</sequence>
<reference evidence="1" key="1">
    <citation type="journal article" date="2020" name="Nature">
        <title>Giant virus diversity and host interactions through global metagenomics.</title>
        <authorList>
            <person name="Schulz F."/>
            <person name="Roux S."/>
            <person name="Paez-Espino D."/>
            <person name="Jungbluth S."/>
            <person name="Walsh D.A."/>
            <person name="Denef V.J."/>
            <person name="McMahon K.D."/>
            <person name="Konstantinidis K.T."/>
            <person name="Eloe-Fadrosh E.A."/>
            <person name="Kyrpides N.C."/>
            <person name="Woyke T."/>
        </authorList>
    </citation>
    <scope>NUCLEOTIDE SEQUENCE</scope>
    <source>
        <strain evidence="1">GVMAG-M-3300020185-33</strain>
    </source>
</reference>
<accession>A0A6C0C691</accession>
<dbReference type="AlphaFoldDB" id="A0A6C0C691"/>
<organism evidence="1">
    <name type="scientific">viral metagenome</name>
    <dbReference type="NCBI Taxonomy" id="1070528"/>
    <lineage>
        <taxon>unclassified sequences</taxon>
        <taxon>metagenomes</taxon>
        <taxon>organismal metagenomes</taxon>
    </lineage>
</organism>
<evidence type="ECO:0000313" key="1">
    <source>
        <dbReference type="EMBL" id="QHS99043.1"/>
    </source>
</evidence>
<name>A0A6C0C691_9ZZZZ</name>
<proteinExistence type="predicted"/>
<protein>
    <submittedName>
        <fullName evidence="1">Uncharacterized protein</fullName>
    </submittedName>
</protein>